<evidence type="ECO:0000313" key="2">
    <source>
        <dbReference type="EMBL" id="KAG0554213.1"/>
    </source>
</evidence>
<dbReference type="EMBL" id="CM026433">
    <property type="protein sequence ID" value="KAG0554213.1"/>
    <property type="molecule type" value="Genomic_DNA"/>
</dbReference>
<evidence type="ECO:0008006" key="4">
    <source>
        <dbReference type="Google" id="ProtNLM"/>
    </source>
</evidence>
<organism evidence="2 3">
    <name type="scientific">Ceratodon purpureus</name>
    <name type="common">Fire moss</name>
    <name type="synonym">Dicranum purpureum</name>
    <dbReference type="NCBI Taxonomy" id="3225"/>
    <lineage>
        <taxon>Eukaryota</taxon>
        <taxon>Viridiplantae</taxon>
        <taxon>Streptophyta</taxon>
        <taxon>Embryophyta</taxon>
        <taxon>Bryophyta</taxon>
        <taxon>Bryophytina</taxon>
        <taxon>Bryopsida</taxon>
        <taxon>Dicranidae</taxon>
        <taxon>Pseudoditrichales</taxon>
        <taxon>Ditrichaceae</taxon>
        <taxon>Ceratodon</taxon>
    </lineage>
</organism>
<feature type="signal peptide" evidence="1">
    <location>
        <begin position="1"/>
        <end position="21"/>
    </location>
</feature>
<keyword evidence="1" id="KW-0732">Signal</keyword>
<sequence length="58" mass="6726">MFIAHTLLFTISAMMCTREHAISLAPRTEPCEFFWGFFCRNPHWIDAVYIMDSGIVIS</sequence>
<comment type="caution">
    <text evidence="2">The sequence shown here is derived from an EMBL/GenBank/DDBJ whole genome shotgun (WGS) entry which is preliminary data.</text>
</comment>
<protein>
    <recommendedName>
        <fullName evidence="4">Secreted protein</fullName>
    </recommendedName>
</protein>
<accession>A0A8T0G4M2</accession>
<proteinExistence type="predicted"/>
<dbReference type="AlphaFoldDB" id="A0A8T0G4M2"/>
<dbReference type="Proteomes" id="UP000822688">
    <property type="component" value="Chromosome 12"/>
</dbReference>
<evidence type="ECO:0000256" key="1">
    <source>
        <dbReference type="SAM" id="SignalP"/>
    </source>
</evidence>
<reference evidence="2" key="1">
    <citation type="submission" date="2020-06" db="EMBL/GenBank/DDBJ databases">
        <title>WGS assembly of Ceratodon purpureus strain R40.</title>
        <authorList>
            <person name="Carey S.B."/>
            <person name="Jenkins J."/>
            <person name="Shu S."/>
            <person name="Lovell J.T."/>
            <person name="Sreedasyam A."/>
            <person name="Maumus F."/>
            <person name="Tiley G.P."/>
            <person name="Fernandez-Pozo N."/>
            <person name="Barry K."/>
            <person name="Chen C."/>
            <person name="Wang M."/>
            <person name="Lipzen A."/>
            <person name="Daum C."/>
            <person name="Saski C.A."/>
            <person name="Payton A.C."/>
            <person name="Mcbreen J.C."/>
            <person name="Conrad R.E."/>
            <person name="Kollar L.M."/>
            <person name="Olsson S."/>
            <person name="Huttunen S."/>
            <person name="Landis J.B."/>
            <person name="Wickett N.J."/>
            <person name="Johnson M.G."/>
            <person name="Rensing S.A."/>
            <person name="Grimwood J."/>
            <person name="Schmutz J."/>
            <person name="Mcdaniel S.F."/>
        </authorList>
    </citation>
    <scope>NUCLEOTIDE SEQUENCE</scope>
    <source>
        <strain evidence="2">R40</strain>
    </source>
</reference>
<gene>
    <name evidence="2" type="ORF">KC19_12G073300</name>
</gene>
<name>A0A8T0G4M2_CERPU</name>
<evidence type="ECO:0000313" key="3">
    <source>
        <dbReference type="Proteomes" id="UP000822688"/>
    </source>
</evidence>
<keyword evidence="3" id="KW-1185">Reference proteome</keyword>
<feature type="chain" id="PRO_5035749152" description="Secreted protein" evidence="1">
    <location>
        <begin position="22"/>
        <end position="58"/>
    </location>
</feature>